<gene>
    <name evidence="2" type="ORF">HAX54_035890</name>
</gene>
<name>A0ABS8VFZ4_DATST</name>
<dbReference type="EMBL" id="JACEIK010004716">
    <property type="protein sequence ID" value="MCD9646213.1"/>
    <property type="molecule type" value="Genomic_DNA"/>
</dbReference>
<protein>
    <submittedName>
        <fullName evidence="2">Uncharacterized protein</fullName>
    </submittedName>
</protein>
<proteinExistence type="predicted"/>
<evidence type="ECO:0000313" key="2">
    <source>
        <dbReference type="EMBL" id="MCD9646213.1"/>
    </source>
</evidence>
<accession>A0ABS8VFZ4</accession>
<feature type="compositionally biased region" description="Acidic residues" evidence="1">
    <location>
        <begin position="86"/>
        <end position="110"/>
    </location>
</feature>
<dbReference type="Proteomes" id="UP000823775">
    <property type="component" value="Unassembled WGS sequence"/>
</dbReference>
<evidence type="ECO:0000313" key="3">
    <source>
        <dbReference type="Proteomes" id="UP000823775"/>
    </source>
</evidence>
<feature type="compositionally biased region" description="Basic and acidic residues" evidence="1">
    <location>
        <begin position="61"/>
        <end position="76"/>
    </location>
</feature>
<organism evidence="2 3">
    <name type="scientific">Datura stramonium</name>
    <name type="common">Jimsonweed</name>
    <name type="synonym">Common thornapple</name>
    <dbReference type="NCBI Taxonomy" id="4076"/>
    <lineage>
        <taxon>Eukaryota</taxon>
        <taxon>Viridiplantae</taxon>
        <taxon>Streptophyta</taxon>
        <taxon>Embryophyta</taxon>
        <taxon>Tracheophyta</taxon>
        <taxon>Spermatophyta</taxon>
        <taxon>Magnoliopsida</taxon>
        <taxon>eudicotyledons</taxon>
        <taxon>Gunneridae</taxon>
        <taxon>Pentapetalae</taxon>
        <taxon>asterids</taxon>
        <taxon>lamiids</taxon>
        <taxon>Solanales</taxon>
        <taxon>Solanaceae</taxon>
        <taxon>Solanoideae</taxon>
        <taxon>Datureae</taxon>
        <taxon>Datura</taxon>
    </lineage>
</organism>
<keyword evidence="3" id="KW-1185">Reference proteome</keyword>
<evidence type="ECO:0000256" key="1">
    <source>
        <dbReference type="SAM" id="MobiDB-lite"/>
    </source>
</evidence>
<comment type="caution">
    <text evidence="2">The sequence shown here is derived from an EMBL/GenBank/DDBJ whole genome shotgun (WGS) entry which is preliminary data.</text>
</comment>
<sequence>MSLIDAGEPSTHTTPLELLQQAAVLDCIEQAVEVVDNSHPTFEENQYLPSGSCCKIFRPKKPPEVDKDDSSREQSESGHAFKGNEDGDDDEDGEDDNEDEEDDEVREGGK</sequence>
<reference evidence="2 3" key="1">
    <citation type="journal article" date="2021" name="BMC Genomics">
        <title>Datura genome reveals duplications of psychoactive alkaloid biosynthetic genes and high mutation rate following tissue culture.</title>
        <authorList>
            <person name="Rajewski A."/>
            <person name="Carter-House D."/>
            <person name="Stajich J."/>
            <person name="Litt A."/>
        </authorList>
    </citation>
    <scope>NUCLEOTIDE SEQUENCE [LARGE SCALE GENOMIC DNA]</scope>
    <source>
        <strain evidence="2">AR-01</strain>
    </source>
</reference>
<feature type="region of interest" description="Disordered" evidence="1">
    <location>
        <begin position="42"/>
        <end position="110"/>
    </location>
</feature>